<evidence type="ECO:0000313" key="6">
    <source>
        <dbReference type="EMBL" id="MBI5247894.1"/>
    </source>
</evidence>
<keyword evidence="3" id="KW-0408">Iron</keyword>
<evidence type="ECO:0000259" key="5">
    <source>
        <dbReference type="PROSITE" id="PS51379"/>
    </source>
</evidence>
<feature type="domain" description="4Fe-4S ferredoxin-type" evidence="5">
    <location>
        <begin position="135"/>
        <end position="166"/>
    </location>
</feature>
<evidence type="ECO:0000256" key="4">
    <source>
        <dbReference type="ARBA" id="ARBA00023014"/>
    </source>
</evidence>
<feature type="domain" description="4Fe-4S ferredoxin-type" evidence="5">
    <location>
        <begin position="167"/>
        <end position="198"/>
    </location>
</feature>
<dbReference type="Proteomes" id="UP000807825">
    <property type="component" value="Unassembled WGS sequence"/>
</dbReference>
<dbReference type="PANTHER" id="PTHR43177">
    <property type="entry name" value="PROTEIN NRFC"/>
    <property type="match status" value="1"/>
</dbReference>
<accession>A0A9D6UXT9</accession>
<dbReference type="PROSITE" id="PS51379">
    <property type="entry name" value="4FE4S_FER_2"/>
    <property type="match status" value="3"/>
</dbReference>
<dbReference type="InterPro" id="IPR017900">
    <property type="entry name" value="4Fe4S_Fe_S_CS"/>
</dbReference>
<comment type="caution">
    <text evidence="6">The sequence shown here is derived from an EMBL/GenBank/DDBJ whole genome shotgun (WGS) entry which is preliminary data.</text>
</comment>
<organism evidence="6 7">
    <name type="scientific">Desulfomonile tiedjei</name>
    <dbReference type="NCBI Taxonomy" id="2358"/>
    <lineage>
        <taxon>Bacteria</taxon>
        <taxon>Pseudomonadati</taxon>
        <taxon>Thermodesulfobacteriota</taxon>
        <taxon>Desulfomonilia</taxon>
        <taxon>Desulfomonilales</taxon>
        <taxon>Desulfomonilaceae</taxon>
        <taxon>Desulfomonile</taxon>
    </lineage>
</organism>
<keyword evidence="1" id="KW-0004">4Fe-4S</keyword>
<dbReference type="Gene3D" id="3.30.70.20">
    <property type="match status" value="2"/>
</dbReference>
<proteinExistence type="predicted"/>
<gene>
    <name evidence="6" type="ORF">HY912_00235</name>
</gene>
<dbReference type="PROSITE" id="PS00198">
    <property type="entry name" value="4FE4S_FER_1"/>
    <property type="match status" value="1"/>
</dbReference>
<keyword evidence="4" id="KW-0411">Iron-sulfur</keyword>
<evidence type="ECO:0000256" key="2">
    <source>
        <dbReference type="ARBA" id="ARBA00022723"/>
    </source>
</evidence>
<evidence type="ECO:0000256" key="3">
    <source>
        <dbReference type="ARBA" id="ARBA00023004"/>
    </source>
</evidence>
<keyword evidence="2" id="KW-0479">Metal-binding</keyword>
<feature type="domain" description="4Fe-4S ferredoxin-type" evidence="5">
    <location>
        <begin position="74"/>
        <end position="103"/>
    </location>
</feature>
<protein>
    <submittedName>
        <fullName evidence="6">4Fe-4S dicluster domain-containing protein</fullName>
    </submittedName>
</protein>
<evidence type="ECO:0000256" key="1">
    <source>
        <dbReference type="ARBA" id="ARBA00022485"/>
    </source>
</evidence>
<reference evidence="6" key="1">
    <citation type="submission" date="2020-07" db="EMBL/GenBank/DDBJ databases">
        <title>Huge and variable diversity of episymbiotic CPR bacteria and DPANN archaea in groundwater ecosystems.</title>
        <authorList>
            <person name="He C.Y."/>
            <person name="Keren R."/>
            <person name="Whittaker M."/>
            <person name="Farag I.F."/>
            <person name="Doudna J."/>
            <person name="Cate J.H.D."/>
            <person name="Banfield J.F."/>
        </authorList>
    </citation>
    <scope>NUCLEOTIDE SEQUENCE</scope>
    <source>
        <strain evidence="6">NC_groundwater_1664_Pr3_B-0.1um_52_9</strain>
    </source>
</reference>
<dbReference type="PANTHER" id="PTHR43177:SF3">
    <property type="entry name" value="PROTEIN NRFC HOMOLOG"/>
    <property type="match status" value="1"/>
</dbReference>
<dbReference type="AlphaFoldDB" id="A0A9D6UXT9"/>
<dbReference type="PROSITE" id="PS51257">
    <property type="entry name" value="PROKAR_LIPOPROTEIN"/>
    <property type="match status" value="1"/>
</dbReference>
<dbReference type="EMBL" id="JACRDE010000007">
    <property type="protein sequence ID" value="MBI5247894.1"/>
    <property type="molecule type" value="Genomic_DNA"/>
</dbReference>
<dbReference type="Pfam" id="PF13247">
    <property type="entry name" value="Fer4_11"/>
    <property type="match status" value="2"/>
</dbReference>
<dbReference type="SUPFAM" id="SSF54862">
    <property type="entry name" value="4Fe-4S ferredoxins"/>
    <property type="match status" value="1"/>
</dbReference>
<dbReference type="CDD" id="cd10551">
    <property type="entry name" value="PsrB"/>
    <property type="match status" value="1"/>
</dbReference>
<dbReference type="InterPro" id="IPR017896">
    <property type="entry name" value="4Fe4S_Fe-S-bd"/>
</dbReference>
<evidence type="ECO:0000313" key="7">
    <source>
        <dbReference type="Proteomes" id="UP000807825"/>
    </source>
</evidence>
<dbReference type="GO" id="GO:0046872">
    <property type="term" value="F:metal ion binding"/>
    <property type="evidence" value="ECO:0007669"/>
    <property type="project" value="UniProtKB-KW"/>
</dbReference>
<dbReference type="InterPro" id="IPR050954">
    <property type="entry name" value="ET_IronSulfur_Cluster-Binding"/>
</dbReference>
<name>A0A9D6UXT9_9BACT</name>
<dbReference type="GO" id="GO:0051539">
    <property type="term" value="F:4 iron, 4 sulfur cluster binding"/>
    <property type="evidence" value="ECO:0007669"/>
    <property type="project" value="UniProtKB-KW"/>
</dbReference>
<sequence length="288" mass="33339">MQPDRRSFLAGAAAFLGLISVSSCSWQEFVQNHFQRMTKTEIEETVERLRAEYKGKYGKDFVVGTEAPIDGTLFGYALDIQRCIGCRRCVYACVDENNQTRNPQMQYIRVLRFKDGNMDLEESSIYYDPEEVPEKGYYYMPVQCQHCANAPCTKVCPVRATWTEPDGIVVVDYNWCIGCRYCMAACPYMGRWFNFADPVIPADQVNTQTHYLGNRPRMRNVVEKCTFCIQRVRVGKYPMCVEVCPVGARKFGNLLDPDSEISRIISTKRVFRLKEELNTQPKFYYFFA</sequence>